<reference evidence="1 2" key="1">
    <citation type="journal article" date="2024" name="Int. J. Syst. Evol. Microbiol.">
        <title>Virgibacillus tibetensis sp. nov., isolated from salt lake on the Tibetan Plateau of China.</title>
        <authorList>
            <person name="Phurbu D."/>
            <person name="Liu Z.-X."/>
            <person name="Wang R."/>
            <person name="Zheng Y.-Y."/>
            <person name="Liu H.-C."/>
            <person name="Zhou Y.-G."/>
            <person name="Yu Y.-J."/>
            <person name="Li A.-H."/>
        </authorList>
    </citation>
    <scope>NUCLEOTIDE SEQUENCE [LARGE SCALE GENOMIC DNA]</scope>
    <source>
        <strain evidence="1 2">C22-A2</strain>
    </source>
</reference>
<dbReference type="InterPro" id="IPR030910">
    <property type="entry name" value="SLAP_dom"/>
</dbReference>
<dbReference type="NCBIfam" id="TIGR04398">
    <property type="entry name" value="SLAP_DUP"/>
    <property type="match status" value="1"/>
</dbReference>
<keyword evidence="2" id="KW-1185">Reference proteome</keyword>
<dbReference type="RefSeq" id="WP_327607101.1">
    <property type="nucleotide sequence ID" value="NZ_JARZFX010000003.1"/>
</dbReference>
<name>A0ABU6KDW9_9BACI</name>
<dbReference type="EMBL" id="JARZFX010000003">
    <property type="protein sequence ID" value="MEC5423531.1"/>
    <property type="molecule type" value="Genomic_DNA"/>
</dbReference>
<proteinExistence type="predicted"/>
<organism evidence="1 2">
    <name type="scientific">Virgibacillus tibetensis</name>
    <dbReference type="NCBI Taxonomy" id="3042313"/>
    <lineage>
        <taxon>Bacteria</taxon>
        <taxon>Bacillati</taxon>
        <taxon>Bacillota</taxon>
        <taxon>Bacilli</taxon>
        <taxon>Bacillales</taxon>
        <taxon>Bacillaceae</taxon>
        <taxon>Virgibacillus</taxon>
    </lineage>
</organism>
<gene>
    <name evidence="1" type="ORF">QGM71_08495</name>
</gene>
<dbReference type="Proteomes" id="UP001335737">
    <property type="component" value="Unassembled WGS sequence"/>
</dbReference>
<evidence type="ECO:0000313" key="2">
    <source>
        <dbReference type="Proteomes" id="UP001335737"/>
    </source>
</evidence>
<protein>
    <submittedName>
        <fullName evidence="1">SLAP domain-containing protein</fullName>
    </submittedName>
</protein>
<evidence type="ECO:0000313" key="1">
    <source>
        <dbReference type="EMBL" id="MEC5423531.1"/>
    </source>
</evidence>
<sequence>MQKLVFQSAWDSTIADQDRIRIEQTFREIILSTDKMVQFTSLWQAKNHRGDLLVAVIIHNTSQQDFSITDEKMTYSIQGVKFAEHTFSPPITVEKQTSMPWTFIFPAGSFNSTENFHGGVLDSIS</sequence>
<comment type="caution">
    <text evidence="1">The sequence shown here is derived from an EMBL/GenBank/DDBJ whole genome shotgun (WGS) entry which is preliminary data.</text>
</comment>
<accession>A0ABU6KDW9</accession>